<evidence type="ECO:0000313" key="2">
    <source>
        <dbReference type="Proteomes" id="UP000790377"/>
    </source>
</evidence>
<proteinExistence type="predicted"/>
<sequence length="627" mass="70303">MPEYRECLASNKTIQRWFSDVSGKLNLSLLAIWADTTEAERKTIKDPLARAGLVYKIPHTTTIKRGTNGAQKQVYPPGPWSKRVDPRPLTSLVLRGIHASPRNVILDMTEQWLQVQLHTHTLAQIYTRSQWDDSIAKVHCEIRGFRIGMALDFGEYILAFDTLDNIYTPHWAATRDALPGQHVDVYNDYGGFLSAVAAWIDRRQCSKTTVRSNLAVNVIRTDGHLCFGGIGVYTINEVFFLAGLSVFLTEAEVFDDADRTARFCEAFWSFVSITHTKLDALLSPCWQGYVLAATEEQRLKYSYWLHVFGKEITDTLSKCEESAEICVRDGSIGLYDVFEPTYLQTAFRDKDINLGHLIFGYDGWRALGGRVSSADDALTQHFLKHGASSSPPSSNLNHSLYSSDSLNLPPNELRKRRVAPDLYLGTNQKHLWTIIPNFPNCMISPVVSKSKRAATNKGLYCAFPGERKTHIFHYVVKHTRRAAVGPLEYCGIARIIHRQHAGKKEPLISLCRHDPMIPPSYRNRELARIESIAGGRQQKGAAHTKSDSSYGKGGWGKRKHNDEDSGDREENKLPGILTSSPTANGAKRRRVGADAQMTLHSEDFMVTSRLRRRSSASSNVDTLPAIA</sequence>
<accession>A0ACB7ZZS0</accession>
<dbReference type="EMBL" id="MU268054">
    <property type="protein sequence ID" value="KAH7906202.1"/>
    <property type="molecule type" value="Genomic_DNA"/>
</dbReference>
<dbReference type="Proteomes" id="UP000790377">
    <property type="component" value="Unassembled WGS sequence"/>
</dbReference>
<comment type="caution">
    <text evidence="1">The sequence shown here is derived from an EMBL/GenBank/DDBJ whole genome shotgun (WGS) entry which is preliminary data.</text>
</comment>
<keyword evidence="2" id="KW-1185">Reference proteome</keyword>
<gene>
    <name evidence="1" type="ORF">BJ138DRAFT_1117790</name>
</gene>
<protein>
    <submittedName>
        <fullName evidence="1">Uncharacterized protein</fullName>
    </submittedName>
</protein>
<reference evidence="1" key="1">
    <citation type="journal article" date="2021" name="New Phytol.">
        <title>Evolutionary innovations through gain and loss of genes in the ectomycorrhizal Boletales.</title>
        <authorList>
            <person name="Wu G."/>
            <person name="Miyauchi S."/>
            <person name="Morin E."/>
            <person name="Kuo A."/>
            <person name="Drula E."/>
            <person name="Varga T."/>
            <person name="Kohler A."/>
            <person name="Feng B."/>
            <person name="Cao Y."/>
            <person name="Lipzen A."/>
            <person name="Daum C."/>
            <person name="Hundley H."/>
            <person name="Pangilinan J."/>
            <person name="Johnson J."/>
            <person name="Barry K."/>
            <person name="LaButti K."/>
            <person name="Ng V."/>
            <person name="Ahrendt S."/>
            <person name="Min B."/>
            <person name="Choi I.G."/>
            <person name="Park H."/>
            <person name="Plett J.M."/>
            <person name="Magnuson J."/>
            <person name="Spatafora J.W."/>
            <person name="Nagy L.G."/>
            <person name="Henrissat B."/>
            <person name="Grigoriev I.V."/>
            <person name="Yang Z.L."/>
            <person name="Xu J."/>
            <person name="Martin F.M."/>
        </authorList>
    </citation>
    <scope>NUCLEOTIDE SEQUENCE</scope>
    <source>
        <strain evidence="1">ATCC 28755</strain>
    </source>
</reference>
<evidence type="ECO:0000313" key="1">
    <source>
        <dbReference type="EMBL" id="KAH7906202.1"/>
    </source>
</evidence>
<organism evidence="1 2">
    <name type="scientific">Hygrophoropsis aurantiaca</name>
    <dbReference type="NCBI Taxonomy" id="72124"/>
    <lineage>
        <taxon>Eukaryota</taxon>
        <taxon>Fungi</taxon>
        <taxon>Dikarya</taxon>
        <taxon>Basidiomycota</taxon>
        <taxon>Agaricomycotina</taxon>
        <taxon>Agaricomycetes</taxon>
        <taxon>Agaricomycetidae</taxon>
        <taxon>Boletales</taxon>
        <taxon>Coniophorineae</taxon>
        <taxon>Hygrophoropsidaceae</taxon>
        <taxon>Hygrophoropsis</taxon>
    </lineage>
</organism>
<name>A0ACB7ZZS0_9AGAM</name>